<dbReference type="Proteomes" id="UP001431634">
    <property type="component" value="Unassembled WGS sequence"/>
</dbReference>
<comment type="caution">
    <text evidence="2">The sequence shown here is derived from an EMBL/GenBank/DDBJ whole genome shotgun (WGS) entry which is preliminary data.</text>
</comment>
<gene>
    <name evidence="2" type="ORF">QJV27_06055</name>
</gene>
<name>A0ABT6Q1E6_9PROT</name>
<reference evidence="2" key="1">
    <citation type="submission" date="2023-05" db="EMBL/GenBank/DDBJ databases">
        <title>Whole genome sequence of Commensalibacter sp.</title>
        <authorList>
            <person name="Charoenyingcharoen P."/>
            <person name="Yukphan P."/>
        </authorList>
    </citation>
    <scope>NUCLEOTIDE SEQUENCE</scope>
    <source>
        <strain evidence="2">TBRC 16381</strain>
    </source>
</reference>
<protein>
    <submittedName>
        <fullName evidence="2">Cobalamin biosynthesis protein</fullName>
    </submittedName>
</protein>
<dbReference type="InterPro" id="IPR036518">
    <property type="entry name" value="CobE/GbiG_C_sf"/>
</dbReference>
<dbReference type="RefSeq" id="WP_281448054.1">
    <property type="nucleotide sequence ID" value="NZ_JASBAO010000001.1"/>
</dbReference>
<keyword evidence="3" id="KW-1185">Reference proteome</keyword>
<evidence type="ECO:0000259" key="1">
    <source>
        <dbReference type="Pfam" id="PF01890"/>
    </source>
</evidence>
<dbReference type="Gene3D" id="3.30.420.180">
    <property type="entry name" value="CobE/GbiG C-terminal domain"/>
    <property type="match status" value="1"/>
</dbReference>
<accession>A0ABT6Q1E6</accession>
<dbReference type="InterPro" id="IPR002750">
    <property type="entry name" value="CobE/GbiG_C"/>
</dbReference>
<dbReference type="SUPFAM" id="SSF159664">
    <property type="entry name" value="CobE/GbiG C-terminal domain-like"/>
    <property type="match status" value="1"/>
</dbReference>
<sequence length="139" mass="15546">MQPIICDNRIKSFPPLQSAIIGMGFSKKASAIELFQTLNKFLQEHQYQATDIALPAFKQNDLNIHELKKLTSTPIYLISTKILIDLQPKCSHFSEASYRHTGLGAVAEACVLALMNKNDRLLIPKIIYNKFTISVAVKG</sequence>
<evidence type="ECO:0000313" key="3">
    <source>
        <dbReference type="Proteomes" id="UP001431634"/>
    </source>
</evidence>
<evidence type="ECO:0000313" key="2">
    <source>
        <dbReference type="EMBL" id="MDI2090937.1"/>
    </source>
</evidence>
<dbReference type="EMBL" id="JASBAO010000001">
    <property type="protein sequence ID" value="MDI2090937.1"/>
    <property type="molecule type" value="Genomic_DNA"/>
</dbReference>
<feature type="domain" description="CobE/GbiG C-terminal" evidence="1">
    <location>
        <begin position="20"/>
        <end position="136"/>
    </location>
</feature>
<organism evidence="2 3">
    <name type="scientific">Commensalibacter oyaizuii</name>
    <dbReference type="NCBI Taxonomy" id="3043873"/>
    <lineage>
        <taxon>Bacteria</taxon>
        <taxon>Pseudomonadati</taxon>
        <taxon>Pseudomonadota</taxon>
        <taxon>Alphaproteobacteria</taxon>
        <taxon>Acetobacterales</taxon>
        <taxon>Acetobacteraceae</taxon>
    </lineage>
</organism>
<proteinExistence type="predicted"/>
<dbReference type="Pfam" id="PF01890">
    <property type="entry name" value="CbiG_C"/>
    <property type="match status" value="1"/>
</dbReference>